<keyword evidence="5" id="KW-0233">DNA recombination</keyword>
<dbReference type="KEGG" id="tfr:BR63_05845"/>
<dbReference type="Proteomes" id="UP000515847">
    <property type="component" value="Chromosome"/>
</dbReference>
<dbReference type="PROSITE" id="PS51900">
    <property type="entry name" value="CB"/>
    <property type="match status" value="1"/>
</dbReference>
<dbReference type="PANTHER" id="PTHR30349">
    <property type="entry name" value="PHAGE INTEGRASE-RELATED"/>
    <property type="match status" value="1"/>
</dbReference>
<dbReference type="PANTHER" id="PTHR30349:SF64">
    <property type="entry name" value="PROPHAGE INTEGRASE INTD-RELATED"/>
    <property type="match status" value="1"/>
</dbReference>
<dbReference type="InterPro" id="IPR011010">
    <property type="entry name" value="DNA_brk_join_enz"/>
</dbReference>
<evidence type="ECO:0000313" key="10">
    <source>
        <dbReference type="Proteomes" id="UP000515847"/>
    </source>
</evidence>
<proteinExistence type="inferred from homology"/>
<dbReference type="InterPro" id="IPR013762">
    <property type="entry name" value="Integrase-like_cat_sf"/>
</dbReference>
<comment type="similarity">
    <text evidence="2">Belongs to the 'phage' integrase family.</text>
</comment>
<dbReference type="Pfam" id="PF00589">
    <property type="entry name" value="Phage_integrase"/>
    <property type="match status" value="1"/>
</dbReference>
<keyword evidence="10" id="KW-1185">Reference proteome</keyword>
<dbReference type="PROSITE" id="PS51898">
    <property type="entry name" value="TYR_RECOMBINASE"/>
    <property type="match status" value="1"/>
</dbReference>
<keyword evidence="3" id="KW-0229">DNA integration</keyword>
<dbReference type="InterPro" id="IPR004107">
    <property type="entry name" value="Integrase_SAM-like_N"/>
</dbReference>
<feature type="domain" description="Core-binding (CB)" evidence="8">
    <location>
        <begin position="65"/>
        <end position="155"/>
    </location>
</feature>
<dbReference type="InterPro" id="IPR002104">
    <property type="entry name" value="Integrase_catalytic"/>
</dbReference>
<dbReference type="GO" id="GO:0015074">
    <property type="term" value="P:DNA integration"/>
    <property type="evidence" value="ECO:0007669"/>
    <property type="project" value="UniProtKB-KW"/>
</dbReference>
<protein>
    <submittedName>
        <fullName evidence="9">Tyrosine-type recombinase/integrase</fullName>
    </submittedName>
</protein>
<accession>A0A7G6E1C7</accession>
<dbReference type="CDD" id="cd01189">
    <property type="entry name" value="INT_ICEBs1_C_like"/>
    <property type="match status" value="1"/>
</dbReference>
<dbReference type="SUPFAM" id="SSF56349">
    <property type="entry name" value="DNA breaking-rejoining enzymes"/>
    <property type="match status" value="1"/>
</dbReference>
<evidence type="ECO:0000256" key="1">
    <source>
        <dbReference type="ARBA" id="ARBA00003283"/>
    </source>
</evidence>
<evidence type="ECO:0000256" key="6">
    <source>
        <dbReference type="PROSITE-ProRule" id="PRU01248"/>
    </source>
</evidence>
<name>A0A7G6E1C7_THEFR</name>
<keyword evidence="4 6" id="KW-0238">DNA-binding</keyword>
<sequence>MKYTSRIDKIGEKHYRIVINLGRDPKTGTYKKKRKDVHVSRPEAEAILRQMLDELENPPKKYSEQLTADFLINWVDTIAKPDLEKNTYDSYRWEIEKHINPCIGHIPLSELTPLHIQTFYSYKTEAGRLDGKGGLSNRSIIYIGTILNQALNKAVDLELIEKNPCDSVKPPRDKNKKRKKEEMVILSKEELKTFLENTRKHIDWPLIHTAAYTGMRQSELLGLRREDILWKEKKIRVTMTLHRHEDGKYEHRPRTKNETSTRIIPVTRRVLAVLRWHLWKQSRKLKGLNGSSKNNDLSKILVFLDSQGNPIDRKNLSHRFSNLAAKYGHKGMRFHDLRHTHATILLAAGEMINAVSERLGHADIQTTLNIYGHVLPKKALDTAQKFEQLLS</sequence>
<dbReference type="GO" id="GO:0006310">
    <property type="term" value="P:DNA recombination"/>
    <property type="evidence" value="ECO:0007669"/>
    <property type="project" value="UniProtKB-KW"/>
</dbReference>
<evidence type="ECO:0000313" key="9">
    <source>
        <dbReference type="EMBL" id="QNB45881.1"/>
    </source>
</evidence>
<evidence type="ECO:0000256" key="4">
    <source>
        <dbReference type="ARBA" id="ARBA00023125"/>
    </source>
</evidence>
<evidence type="ECO:0000256" key="5">
    <source>
        <dbReference type="ARBA" id="ARBA00023172"/>
    </source>
</evidence>
<dbReference type="InterPro" id="IPR044068">
    <property type="entry name" value="CB"/>
</dbReference>
<dbReference type="GO" id="GO:0003677">
    <property type="term" value="F:DNA binding"/>
    <property type="evidence" value="ECO:0007669"/>
    <property type="project" value="UniProtKB-UniRule"/>
</dbReference>
<comment type="function">
    <text evidence="1">Site-specific tyrosine recombinase, which acts by catalyzing the cutting and rejoining of the recombining DNA molecules.</text>
</comment>
<dbReference type="InterPro" id="IPR050090">
    <property type="entry name" value="Tyrosine_recombinase_XerCD"/>
</dbReference>
<dbReference type="OrthoDB" id="9785687at2"/>
<organism evidence="9 10">
    <name type="scientific">Thermanaerosceptrum fracticalcis</name>
    <dbReference type="NCBI Taxonomy" id="1712410"/>
    <lineage>
        <taxon>Bacteria</taxon>
        <taxon>Bacillati</taxon>
        <taxon>Bacillota</taxon>
        <taxon>Clostridia</taxon>
        <taxon>Eubacteriales</taxon>
        <taxon>Peptococcaceae</taxon>
        <taxon>Thermanaerosceptrum</taxon>
    </lineage>
</organism>
<dbReference type="RefSeq" id="WP_034423614.1">
    <property type="nucleotide sequence ID" value="NZ_CP045798.1"/>
</dbReference>
<dbReference type="InterPro" id="IPR010998">
    <property type="entry name" value="Integrase_recombinase_N"/>
</dbReference>
<evidence type="ECO:0000256" key="3">
    <source>
        <dbReference type="ARBA" id="ARBA00022908"/>
    </source>
</evidence>
<feature type="domain" description="Tyr recombinase" evidence="7">
    <location>
        <begin position="181"/>
        <end position="384"/>
    </location>
</feature>
<dbReference type="Gene3D" id="1.10.150.130">
    <property type="match status" value="1"/>
</dbReference>
<dbReference type="Gene3D" id="1.10.443.10">
    <property type="entry name" value="Intergrase catalytic core"/>
    <property type="match status" value="1"/>
</dbReference>
<evidence type="ECO:0000256" key="2">
    <source>
        <dbReference type="ARBA" id="ARBA00008857"/>
    </source>
</evidence>
<evidence type="ECO:0000259" key="7">
    <source>
        <dbReference type="PROSITE" id="PS51898"/>
    </source>
</evidence>
<dbReference type="AlphaFoldDB" id="A0A7G6E1C7"/>
<dbReference type="Pfam" id="PF14659">
    <property type="entry name" value="Phage_int_SAM_3"/>
    <property type="match status" value="1"/>
</dbReference>
<reference evidence="9 10" key="1">
    <citation type="journal article" date="2019" name="Front. Microbiol.">
        <title>Thermoanaerosceptrum fracticalcis gen. nov. sp. nov., a Novel Fumarate-Fermenting Microorganism From a Deep Fractured Carbonate Aquifer of the US Great Basin.</title>
        <authorList>
            <person name="Hamilton-Brehm S.D."/>
            <person name="Stewart L.E."/>
            <person name="Zavarin M."/>
            <person name="Caldwell M."/>
            <person name="Lawson P.A."/>
            <person name="Onstott T.C."/>
            <person name="Grzymski J."/>
            <person name="Neveux I."/>
            <person name="Lollar B.S."/>
            <person name="Russell C.E."/>
            <person name="Moser D.P."/>
        </authorList>
    </citation>
    <scope>NUCLEOTIDE SEQUENCE [LARGE SCALE GENOMIC DNA]</scope>
    <source>
        <strain evidence="9 10">DRI-13</strain>
    </source>
</reference>
<dbReference type="EMBL" id="CP045798">
    <property type="protein sequence ID" value="QNB45881.1"/>
    <property type="molecule type" value="Genomic_DNA"/>
</dbReference>
<evidence type="ECO:0000259" key="8">
    <source>
        <dbReference type="PROSITE" id="PS51900"/>
    </source>
</evidence>
<gene>
    <name evidence="9" type="ORF">BR63_05845</name>
</gene>